<dbReference type="InterPro" id="IPR025566">
    <property type="entry name" value="DUF4331"/>
</dbReference>
<evidence type="ECO:0000256" key="1">
    <source>
        <dbReference type="SAM" id="SignalP"/>
    </source>
</evidence>
<accession>A0A7W8DPT7</accession>
<organism evidence="2 3">
    <name type="scientific">Prosthecobacter dejongeii</name>
    <dbReference type="NCBI Taxonomy" id="48465"/>
    <lineage>
        <taxon>Bacteria</taxon>
        <taxon>Pseudomonadati</taxon>
        <taxon>Verrucomicrobiota</taxon>
        <taxon>Verrucomicrobiia</taxon>
        <taxon>Verrucomicrobiales</taxon>
        <taxon>Verrucomicrobiaceae</taxon>
        <taxon>Prosthecobacter</taxon>
    </lineage>
</organism>
<dbReference type="EMBL" id="JACHIF010000003">
    <property type="protein sequence ID" value="MBB5037535.1"/>
    <property type="molecule type" value="Genomic_DNA"/>
</dbReference>
<dbReference type="Pfam" id="PF14224">
    <property type="entry name" value="DUF4331"/>
    <property type="match status" value="1"/>
</dbReference>
<gene>
    <name evidence="2" type="ORF">HNQ64_001784</name>
</gene>
<dbReference type="RefSeq" id="WP_184207534.1">
    <property type="nucleotide sequence ID" value="NZ_JACHIF010000003.1"/>
</dbReference>
<evidence type="ECO:0000313" key="2">
    <source>
        <dbReference type="EMBL" id="MBB5037535.1"/>
    </source>
</evidence>
<feature type="chain" id="PRO_5031467095" description="DUF4331 domain-containing protein" evidence="1">
    <location>
        <begin position="41"/>
        <end position="516"/>
    </location>
</feature>
<dbReference type="Proteomes" id="UP000534294">
    <property type="component" value="Unassembled WGS sequence"/>
</dbReference>
<dbReference type="AlphaFoldDB" id="A0A7W8DPT7"/>
<evidence type="ECO:0008006" key="4">
    <source>
        <dbReference type="Google" id="ProtNLM"/>
    </source>
</evidence>
<feature type="signal peptide" evidence="1">
    <location>
        <begin position="1"/>
        <end position="40"/>
    </location>
</feature>
<proteinExistence type="predicted"/>
<keyword evidence="1" id="KW-0732">Signal</keyword>
<evidence type="ECO:0000313" key="3">
    <source>
        <dbReference type="Proteomes" id="UP000534294"/>
    </source>
</evidence>
<name>A0A7W8DPT7_9BACT</name>
<reference evidence="2 3" key="1">
    <citation type="submission" date="2020-08" db="EMBL/GenBank/DDBJ databases">
        <title>Genomic Encyclopedia of Type Strains, Phase IV (KMG-IV): sequencing the most valuable type-strain genomes for metagenomic binning, comparative biology and taxonomic classification.</title>
        <authorList>
            <person name="Goeker M."/>
        </authorList>
    </citation>
    <scope>NUCLEOTIDE SEQUENCE [LARGE SCALE GENOMIC DNA]</scope>
    <source>
        <strain evidence="2 3">DSM 12251</strain>
    </source>
</reference>
<comment type="caution">
    <text evidence="2">The sequence shown here is derived from an EMBL/GenBank/DDBJ whole genome shotgun (WGS) entry which is preliminary data.</text>
</comment>
<sequence length="516" mass="55536">MKTHSTPSQGLLRPWLKTRPGRLLAVATSLLTLGIPQAQASSHSDAPLIKQDPQVNLTDVYAFVRQRPSGEKVLVVEVSVRPFSEPGDGVIYDRFADDALYCIHIAHPVTGVTIQRYNFRFSDMNPVKGPSLKNPDTILSYGRGTEVGPIVNVGDARQNYTQTYTISRNVGERVTTLGRNLMVPPPNVGARTTPAYNDAETGRAISGATSRETLDSYTQETTYDLPSGVTVFAGPREDGFYADTAGIFDLLDSRILDNTGSLADGLGQDGNGVDGFKGFNVLHYGIVIPLSQLPSFAYTGALQPAATGVGVFASVRRPQAILYPSRTSSSAFVQVNRLGNPLFNEVLVSLGSKDLYNRTLPNTDKSTFARFAENPEVAVLINTVFGTGFATTGRADLRAVYIPDVIRVNTTTGPVRVAGDEGFSRLSFIGGDTIADGNGNMIPSGWPNGRRFGDDVVDIALTAVASGPTFETITVVGDNIPSNDQVYNRTFPYAATPHSGTRNEKDSMRIWKATTN</sequence>
<protein>
    <recommendedName>
        <fullName evidence="4">DUF4331 domain-containing protein</fullName>
    </recommendedName>
</protein>
<keyword evidence="3" id="KW-1185">Reference proteome</keyword>